<keyword evidence="2" id="KW-1133">Transmembrane helix</keyword>
<protein>
    <submittedName>
        <fullName evidence="4">Sugar transferase</fullName>
    </submittedName>
</protein>
<accession>A0ABS1T6L9</accession>
<dbReference type="Proteomes" id="UP000632377">
    <property type="component" value="Unassembled WGS sequence"/>
</dbReference>
<feature type="transmembrane region" description="Helical" evidence="2">
    <location>
        <begin position="25"/>
        <end position="49"/>
    </location>
</feature>
<proteinExistence type="inferred from homology"/>
<reference evidence="4 5" key="1">
    <citation type="submission" date="2021-01" db="EMBL/GenBank/DDBJ databases">
        <title>Genome public.</title>
        <authorList>
            <person name="Liu C."/>
            <person name="Sun Q."/>
        </authorList>
    </citation>
    <scope>NUCLEOTIDE SEQUENCE [LARGE SCALE GENOMIC DNA]</scope>
    <source>
        <strain evidence="4 5">YIM B02515</strain>
    </source>
</reference>
<feature type="domain" description="Bacterial sugar transferase" evidence="3">
    <location>
        <begin position="23"/>
        <end position="214"/>
    </location>
</feature>
<evidence type="ECO:0000256" key="1">
    <source>
        <dbReference type="ARBA" id="ARBA00006464"/>
    </source>
</evidence>
<dbReference type="RefSeq" id="WP_202747624.1">
    <property type="nucleotide sequence ID" value="NZ_JAESWC010000002.1"/>
</dbReference>
<name>A0ABS1T6L9_9CLOT</name>
<comment type="caution">
    <text evidence="4">The sequence shown here is derived from an EMBL/GenBank/DDBJ whole genome shotgun (WGS) entry which is preliminary data.</text>
</comment>
<gene>
    <name evidence="4" type="ORF">JK636_04405</name>
</gene>
<dbReference type="Pfam" id="PF02397">
    <property type="entry name" value="Bac_transf"/>
    <property type="match status" value="1"/>
</dbReference>
<sequence length="233" mass="26590">MRNDSVLPYYNALKRHRWAIFFKRIFDIVVSLALLVVLSPLIVIVGVLIRLDSEGPVFFKQIRVTQYGQMFKIIKFRTMVVNADKFGSLLTLENDPRITKIGSKLRKYRIDEIPQLINILKGEMSFVGTRPQVVKYVDKYTDEMKATLLLPAGVTSEASIKYKDEDKIIANADDVDTVYEKIILPGKMKLNLESIKNFSFLRELGTMVRTVLVVAGGKKESVKREKRGKGVNM</sequence>
<keyword evidence="4" id="KW-0808">Transferase</keyword>
<dbReference type="PANTHER" id="PTHR30576">
    <property type="entry name" value="COLANIC BIOSYNTHESIS UDP-GLUCOSE LIPID CARRIER TRANSFERASE"/>
    <property type="match status" value="1"/>
</dbReference>
<dbReference type="InterPro" id="IPR003362">
    <property type="entry name" value="Bact_transf"/>
</dbReference>
<organism evidence="4 5">
    <name type="scientific">Clostridium rhizosphaerae</name>
    <dbReference type="NCBI Taxonomy" id="2803861"/>
    <lineage>
        <taxon>Bacteria</taxon>
        <taxon>Bacillati</taxon>
        <taxon>Bacillota</taxon>
        <taxon>Clostridia</taxon>
        <taxon>Eubacteriales</taxon>
        <taxon>Clostridiaceae</taxon>
        <taxon>Clostridium</taxon>
    </lineage>
</organism>
<comment type="similarity">
    <text evidence="1">Belongs to the bacterial sugar transferase family.</text>
</comment>
<dbReference type="GO" id="GO:0016740">
    <property type="term" value="F:transferase activity"/>
    <property type="evidence" value="ECO:0007669"/>
    <property type="project" value="UniProtKB-KW"/>
</dbReference>
<evidence type="ECO:0000313" key="4">
    <source>
        <dbReference type="EMBL" id="MBL4934997.1"/>
    </source>
</evidence>
<keyword evidence="2" id="KW-0812">Transmembrane</keyword>
<evidence type="ECO:0000313" key="5">
    <source>
        <dbReference type="Proteomes" id="UP000632377"/>
    </source>
</evidence>
<keyword evidence="5" id="KW-1185">Reference proteome</keyword>
<evidence type="ECO:0000259" key="3">
    <source>
        <dbReference type="Pfam" id="PF02397"/>
    </source>
</evidence>
<dbReference type="EMBL" id="JAESWC010000002">
    <property type="protein sequence ID" value="MBL4934997.1"/>
    <property type="molecule type" value="Genomic_DNA"/>
</dbReference>
<evidence type="ECO:0000256" key="2">
    <source>
        <dbReference type="SAM" id="Phobius"/>
    </source>
</evidence>
<keyword evidence="2" id="KW-0472">Membrane</keyword>
<dbReference type="PANTHER" id="PTHR30576:SF0">
    <property type="entry name" value="UNDECAPRENYL-PHOSPHATE N-ACETYLGALACTOSAMINYL 1-PHOSPHATE TRANSFERASE-RELATED"/>
    <property type="match status" value="1"/>
</dbReference>